<dbReference type="GO" id="GO:0000122">
    <property type="term" value="P:negative regulation of transcription by RNA polymerase II"/>
    <property type="evidence" value="ECO:0007669"/>
    <property type="project" value="InterPro"/>
</dbReference>
<keyword evidence="3" id="KW-0175">Coiled coil</keyword>
<sequence>MLGTKYNVSIKDYFQLKKKKEKLHDPSTDFSIIPSWNKEFVRLIGLEEVVQFRLDWPHTKNLHTATNKHKTKGRPKKFPISAVDVPATLPKDPYTCAKCNTDVSHSWKRDVNSSILCHSCFKCIWRKDHWLPSGPKETIKPSTNSFRSVLNEPMKEDAFFDPDSPVYCSSSRSSDLSFSPPGFYSDTTSNWSSSCPSDDEDSCIYIS</sequence>
<dbReference type="PANTHER" id="PTHR13455">
    <property type="entry name" value="TRANSCRIPTIONAL REPRESSOR P66-RELATED"/>
    <property type="match status" value="1"/>
</dbReference>
<name>A0A8T0BIG1_SILME</name>
<keyword evidence="6" id="KW-0862">Zinc</keyword>
<comment type="caution">
    <text evidence="8">The sequence shown here is derived from an EMBL/GenBank/DDBJ whole genome shotgun (WGS) entry which is preliminary data.</text>
</comment>
<keyword evidence="4" id="KW-0804">Transcription</keyword>
<feature type="domain" description="GATA-type" evidence="7">
    <location>
        <begin position="90"/>
        <end position="120"/>
    </location>
</feature>
<keyword evidence="2" id="KW-0805">Transcription regulation</keyword>
<evidence type="ECO:0000313" key="8">
    <source>
        <dbReference type="EMBL" id="KAF7705873.1"/>
    </source>
</evidence>
<dbReference type="GO" id="GO:0008270">
    <property type="term" value="F:zinc ion binding"/>
    <property type="evidence" value="ECO:0007669"/>
    <property type="project" value="UniProtKB-KW"/>
</dbReference>
<evidence type="ECO:0000256" key="6">
    <source>
        <dbReference type="PROSITE-ProRule" id="PRU00094"/>
    </source>
</evidence>
<evidence type="ECO:0000256" key="5">
    <source>
        <dbReference type="ARBA" id="ARBA00023242"/>
    </source>
</evidence>
<evidence type="ECO:0000256" key="4">
    <source>
        <dbReference type="ARBA" id="ARBA00023163"/>
    </source>
</evidence>
<protein>
    <recommendedName>
        <fullName evidence="7">GATA-type domain-containing protein</fullName>
    </recommendedName>
</protein>
<organism evidence="8 9">
    <name type="scientific">Silurus meridionalis</name>
    <name type="common">Southern catfish</name>
    <name type="synonym">Silurus soldatovi meridionalis</name>
    <dbReference type="NCBI Taxonomy" id="175797"/>
    <lineage>
        <taxon>Eukaryota</taxon>
        <taxon>Metazoa</taxon>
        <taxon>Chordata</taxon>
        <taxon>Craniata</taxon>
        <taxon>Vertebrata</taxon>
        <taxon>Euteleostomi</taxon>
        <taxon>Actinopterygii</taxon>
        <taxon>Neopterygii</taxon>
        <taxon>Teleostei</taxon>
        <taxon>Ostariophysi</taxon>
        <taxon>Siluriformes</taxon>
        <taxon>Siluridae</taxon>
        <taxon>Silurus</taxon>
    </lineage>
</organism>
<gene>
    <name evidence="8" type="ORF">HF521_019127</name>
</gene>
<dbReference type="EMBL" id="JABFDY010000006">
    <property type="protein sequence ID" value="KAF7705873.1"/>
    <property type="molecule type" value="Genomic_DNA"/>
</dbReference>
<reference evidence="8" key="1">
    <citation type="submission" date="2020-08" db="EMBL/GenBank/DDBJ databases">
        <title>Chromosome-level assembly of Southern catfish (Silurus meridionalis) provides insights into visual adaptation to the nocturnal and benthic lifestyles.</title>
        <authorList>
            <person name="Zhang Y."/>
            <person name="Wang D."/>
            <person name="Peng Z."/>
        </authorList>
    </citation>
    <scope>NUCLEOTIDE SEQUENCE</scope>
    <source>
        <strain evidence="8">SWU-2019-XX</strain>
        <tissue evidence="8">Muscle</tissue>
    </source>
</reference>
<dbReference type="AlphaFoldDB" id="A0A8T0BIG1"/>
<dbReference type="Proteomes" id="UP000606274">
    <property type="component" value="Unassembled WGS sequence"/>
</dbReference>
<evidence type="ECO:0000256" key="2">
    <source>
        <dbReference type="ARBA" id="ARBA00023015"/>
    </source>
</evidence>
<dbReference type="OrthoDB" id="8953095at2759"/>
<comment type="subcellular location">
    <subcellularLocation>
        <location evidence="1">Nucleus</location>
    </subcellularLocation>
</comment>
<evidence type="ECO:0000256" key="3">
    <source>
        <dbReference type="ARBA" id="ARBA00023054"/>
    </source>
</evidence>
<dbReference type="PROSITE" id="PS50114">
    <property type="entry name" value="GATA_ZN_FINGER_2"/>
    <property type="match status" value="1"/>
</dbReference>
<accession>A0A8T0BIG1</accession>
<keyword evidence="6" id="KW-0479">Metal-binding</keyword>
<evidence type="ECO:0000256" key="1">
    <source>
        <dbReference type="ARBA" id="ARBA00004123"/>
    </source>
</evidence>
<keyword evidence="6" id="KW-0863">Zinc-finger</keyword>
<proteinExistence type="predicted"/>
<dbReference type="InterPro" id="IPR000679">
    <property type="entry name" value="Znf_GATA"/>
</dbReference>
<dbReference type="GO" id="GO:0016581">
    <property type="term" value="C:NuRD complex"/>
    <property type="evidence" value="ECO:0007669"/>
    <property type="project" value="TreeGrafter"/>
</dbReference>
<keyword evidence="5" id="KW-0539">Nucleus</keyword>
<dbReference type="GO" id="GO:0043565">
    <property type="term" value="F:sequence-specific DNA binding"/>
    <property type="evidence" value="ECO:0007669"/>
    <property type="project" value="InterPro"/>
</dbReference>
<dbReference type="InterPro" id="IPR040386">
    <property type="entry name" value="P66"/>
</dbReference>
<keyword evidence="9" id="KW-1185">Reference proteome</keyword>
<dbReference type="PANTHER" id="PTHR13455:SF7">
    <property type="entry name" value="SIMJANG, ISOFORM E"/>
    <property type="match status" value="1"/>
</dbReference>
<evidence type="ECO:0000313" key="9">
    <source>
        <dbReference type="Proteomes" id="UP000606274"/>
    </source>
</evidence>
<evidence type="ECO:0000259" key="7">
    <source>
        <dbReference type="PROSITE" id="PS50114"/>
    </source>
</evidence>